<dbReference type="EMBL" id="DTFF01000047">
    <property type="protein sequence ID" value="HGI87844.1"/>
    <property type="molecule type" value="Genomic_DNA"/>
</dbReference>
<accession>A0A7C4FE67</accession>
<gene>
    <name evidence="1" type="ORF">ENV14_05610</name>
</gene>
<comment type="caution">
    <text evidence="1">The sequence shown here is derived from an EMBL/GenBank/DDBJ whole genome shotgun (WGS) entry which is preliminary data.</text>
</comment>
<sequence>MSQKIISIKRCENGCEINLIEFFDESRGHGLRIKVSPSNRVEIYGFGNGFPSHINMFQSDGIWHWATIEDGNIERLLKMYTNTCEDVAKIVYTVVSMTKDPVLTIFAEKFVKRYSMHGMVHCIDIEFT</sequence>
<reference evidence="1" key="1">
    <citation type="journal article" date="2020" name="mSystems">
        <title>Genome- and Community-Level Interaction Insights into Carbon Utilization and Element Cycling Functions of Hydrothermarchaeota in Hydrothermal Sediment.</title>
        <authorList>
            <person name="Zhou Z."/>
            <person name="Liu Y."/>
            <person name="Xu W."/>
            <person name="Pan J."/>
            <person name="Luo Z.H."/>
            <person name="Li M."/>
        </authorList>
    </citation>
    <scope>NUCLEOTIDE SEQUENCE [LARGE SCALE GENOMIC DNA]</scope>
    <source>
        <strain evidence="1">SpSt-732</strain>
    </source>
</reference>
<evidence type="ECO:0000313" key="1">
    <source>
        <dbReference type="EMBL" id="HGI87844.1"/>
    </source>
</evidence>
<protein>
    <submittedName>
        <fullName evidence="1">Uncharacterized protein</fullName>
    </submittedName>
</protein>
<organism evidence="1">
    <name type="scientific">Ignisphaera aggregans</name>
    <dbReference type="NCBI Taxonomy" id="334771"/>
    <lineage>
        <taxon>Archaea</taxon>
        <taxon>Thermoproteota</taxon>
        <taxon>Thermoprotei</taxon>
        <taxon>Desulfurococcales</taxon>
        <taxon>Desulfurococcaceae</taxon>
        <taxon>Ignisphaera</taxon>
    </lineage>
</organism>
<dbReference type="AlphaFoldDB" id="A0A7C4FE67"/>
<name>A0A7C4FE67_9CREN</name>
<proteinExistence type="predicted"/>